<keyword evidence="3 5" id="KW-1133">Transmembrane helix</keyword>
<comment type="caution">
    <text evidence="6">The sequence shown here is derived from an EMBL/GenBank/DDBJ whole genome shotgun (WGS) entry which is preliminary data.</text>
</comment>
<organism evidence="6 7">
    <name type="scientific">Fulvivirga marina</name>
    <dbReference type="NCBI Taxonomy" id="2494733"/>
    <lineage>
        <taxon>Bacteria</taxon>
        <taxon>Pseudomonadati</taxon>
        <taxon>Bacteroidota</taxon>
        <taxon>Cytophagia</taxon>
        <taxon>Cytophagales</taxon>
        <taxon>Fulvivirgaceae</taxon>
        <taxon>Fulvivirga</taxon>
    </lineage>
</organism>
<evidence type="ECO:0000256" key="2">
    <source>
        <dbReference type="ARBA" id="ARBA00022692"/>
    </source>
</evidence>
<keyword evidence="7" id="KW-1185">Reference proteome</keyword>
<dbReference type="Proteomes" id="UP000614216">
    <property type="component" value="Unassembled WGS sequence"/>
</dbReference>
<feature type="transmembrane region" description="Helical" evidence="5">
    <location>
        <begin position="47"/>
        <end position="68"/>
    </location>
</feature>
<dbReference type="PANTHER" id="PTHR43483">
    <property type="entry name" value="MEMBRANE TRANSPORTER PROTEIN HI_0806-RELATED"/>
    <property type="match status" value="1"/>
</dbReference>
<dbReference type="GO" id="GO:0005886">
    <property type="term" value="C:plasma membrane"/>
    <property type="evidence" value="ECO:0007669"/>
    <property type="project" value="UniProtKB-SubCell"/>
</dbReference>
<feature type="transmembrane region" description="Helical" evidence="5">
    <location>
        <begin position="213"/>
        <end position="234"/>
    </location>
</feature>
<name>A0A937G1L1_9BACT</name>
<feature type="transmembrane region" description="Helical" evidence="5">
    <location>
        <begin position="109"/>
        <end position="126"/>
    </location>
</feature>
<dbReference type="AlphaFoldDB" id="A0A937G1L1"/>
<keyword evidence="5" id="KW-1003">Cell membrane</keyword>
<evidence type="ECO:0000256" key="4">
    <source>
        <dbReference type="ARBA" id="ARBA00023136"/>
    </source>
</evidence>
<feature type="transmembrane region" description="Helical" evidence="5">
    <location>
        <begin position="80"/>
        <end position="100"/>
    </location>
</feature>
<keyword evidence="4 5" id="KW-0472">Membrane</keyword>
<comment type="subcellular location">
    <subcellularLocation>
        <location evidence="5">Cell membrane</location>
        <topology evidence="5">Multi-pass membrane protein</topology>
    </subcellularLocation>
    <subcellularLocation>
        <location evidence="1">Membrane</location>
        <topology evidence="1">Multi-pass membrane protein</topology>
    </subcellularLocation>
</comment>
<evidence type="ECO:0000256" key="3">
    <source>
        <dbReference type="ARBA" id="ARBA00022989"/>
    </source>
</evidence>
<dbReference type="EMBL" id="JAEUGD010000042">
    <property type="protein sequence ID" value="MBL6446816.1"/>
    <property type="molecule type" value="Genomic_DNA"/>
</dbReference>
<keyword evidence="2 5" id="KW-0812">Transmembrane</keyword>
<feature type="transmembrane region" description="Helical" evidence="5">
    <location>
        <begin position="246"/>
        <end position="264"/>
    </location>
</feature>
<sequence length="268" mass="29707">MVYFLLSLAGLVGGFIAGLTGIGTGFLMIVVIPLALQYMNMPDEEMVRFTIANTIFATMCSAFVNNLTMWRKKQVYPKDMLWVTVSAVISASLVLHFFVLREEYSKDTYNFIIIIFLAYIIFRTIYKLRKPFHYDEVQSKARLTITGITAGIVSSITGLGGGSIIIPMLNLWLKMDIKKAKSISFGAIFGIAFMLTILNLLNTPSSNIPYAHLGYILLPVAIPLSIGVIISSPLGTSLSDRLSSRTISIVFTIVISLVLLRKVFELWG</sequence>
<comment type="similarity">
    <text evidence="5">Belongs to the 4-toluene sulfonate uptake permease (TSUP) (TC 2.A.102) family.</text>
</comment>
<feature type="transmembrane region" description="Helical" evidence="5">
    <location>
        <begin position="146"/>
        <end position="171"/>
    </location>
</feature>
<feature type="transmembrane region" description="Helical" evidence="5">
    <location>
        <begin position="6"/>
        <end position="35"/>
    </location>
</feature>
<dbReference type="InterPro" id="IPR002781">
    <property type="entry name" value="TM_pro_TauE-like"/>
</dbReference>
<reference evidence="6" key="1">
    <citation type="submission" date="2021-01" db="EMBL/GenBank/DDBJ databases">
        <title>Fulvivirga kasyanovii gen. nov., sp nov., a novel member of the phylum Bacteroidetes isolated from seawater in a mussel farm.</title>
        <authorList>
            <person name="Zhao L.-H."/>
            <person name="Wang Z.-J."/>
        </authorList>
    </citation>
    <scope>NUCLEOTIDE SEQUENCE</scope>
    <source>
        <strain evidence="6">29W222</strain>
    </source>
</reference>
<evidence type="ECO:0000313" key="6">
    <source>
        <dbReference type="EMBL" id="MBL6446816.1"/>
    </source>
</evidence>
<gene>
    <name evidence="6" type="ORF">JMN32_10870</name>
</gene>
<protein>
    <recommendedName>
        <fullName evidence="5">Probable membrane transporter protein</fullName>
    </recommendedName>
</protein>
<feature type="transmembrane region" description="Helical" evidence="5">
    <location>
        <begin position="183"/>
        <end position="201"/>
    </location>
</feature>
<dbReference type="RefSeq" id="WP_202856360.1">
    <property type="nucleotide sequence ID" value="NZ_JAEUGD010000042.1"/>
</dbReference>
<evidence type="ECO:0000256" key="5">
    <source>
        <dbReference type="RuleBase" id="RU363041"/>
    </source>
</evidence>
<accession>A0A937G1L1</accession>
<dbReference type="PANTHER" id="PTHR43483:SF3">
    <property type="entry name" value="MEMBRANE TRANSPORTER PROTEIN HI_0806-RELATED"/>
    <property type="match status" value="1"/>
</dbReference>
<dbReference type="Pfam" id="PF01925">
    <property type="entry name" value="TauE"/>
    <property type="match status" value="1"/>
</dbReference>
<evidence type="ECO:0000313" key="7">
    <source>
        <dbReference type="Proteomes" id="UP000614216"/>
    </source>
</evidence>
<evidence type="ECO:0000256" key="1">
    <source>
        <dbReference type="ARBA" id="ARBA00004141"/>
    </source>
</evidence>
<proteinExistence type="inferred from homology"/>